<keyword evidence="7" id="KW-1185">Reference proteome</keyword>
<dbReference type="GO" id="GO:0016787">
    <property type="term" value="F:hydrolase activity"/>
    <property type="evidence" value="ECO:0007669"/>
    <property type="project" value="UniProtKB-KW"/>
</dbReference>
<dbReference type="Proteomes" id="UP000053398">
    <property type="component" value="Unassembled WGS sequence"/>
</dbReference>
<dbReference type="AlphaFoldDB" id="A0A124HPA6"/>
<evidence type="ECO:0000256" key="3">
    <source>
        <dbReference type="ARBA" id="ARBA00022801"/>
    </source>
</evidence>
<dbReference type="EMBL" id="LMWP01000005">
    <property type="protein sequence ID" value="KUN31572.1"/>
    <property type="molecule type" value="Genomic_DNA"/>
</dbReference>
<organism evidence="6 7">
    <name type="scientific">Streptomyces corchorusii</name>
    <name type="common">Streptomyces chibaensis</name>
    <dbReference type="NCBI Taxonomy" id="1903"/>
    <lineage>
        <taxon>Bacteria</taxon>
        <taxon>Bacillati</taxon>
        <taxon>Actinomycetota</taxon>
        <taxon>Actinomycetes</taxon>
        <taxon>Kitasatosporales</taxon>
        <taxon>Streptomycetaceae</taxon>
        <taxon>Streptomyces</taxon>
    </lineage>
</organism>
<accession>A0A124HPA6</accession>
<reference evidence="6 7" key="1">
    <citation type="submission" date="2015-10" db="EMBL/GenBank/DDBJ databases">
        <title>Draft genome sequence of Streptomyces corchorusii DSM 40340, type strain for the species Streptomyces corchorusii.</title>
        <authorList>
            <person name="Ruckert C."/>
            <person name="Winkler A."/>
            <person name="Kalinowski J."/>
            <person name="Kampfer P."/>
            <person name="Glaeser S."/>
        </authorList>
    </citation>
    <scope>NUCLEOTIDE SEQUENCE [LARGE SCALE GENOMIC DNA]</scope>
    <source>
        <strain evidence="6 7">DSM 40340</strain>
    </source>
</reference>
<dbReference type="InterPro" id="IPR006385">
    <property type="entry name" value="HAD_hydro_SerB1"/>
</dbReference>
<dbReference type="PANTHER" id="PTHR43344:SF13">
    <property type="entry name" value="PHOSPHATASE RV3661-RELATED"/>
    <property type="match status" value="1"/>
</dbReference>
<comment type="caution">
    <text evidence="6">The sequence shown here is derived from an EMBL/GenBank/DDBJ whole genome shotgun (WGS) entry which is preliminary data.</text>
</comment>
<protein>
    <recommendedName>
        <fullName evidence="8">HAD family hydrolase</fullName>
    </recommendedName>
</protein>
<evidence type="ECO:0008006" key="8">
    <source>
        <dbReference type="Google" id="ProtNLM"/>
    </source>
</evidence>
<sequence>MTGTPSAAPWDVAASRPASIVFSDVDETLIACKSLFDFMDHYFLGGPRAHRAQDTRRAVGRLLNAGGGRVEANRLYYRVWSGEAVADVEAAAKRWADDRQRDHRLFLEATRAALLRHRARGALLVLVSGSFPALLAPIASEVGAGHLLCSRPEIRHGRYTGELVGDPVIGAGKLRAVEEVFRRYPHVSPAVCHAYGDHISDLPMLAAVGHPVVVGDDPELSRALPGAHRLPARQDPRHR</sequence>
<evidence type="ECO:0000256" key="5">
    <source>
        <dbReference type="SAM" id="MobiDB-lite"/>
    </source>
</evidence>
<evidence type="ECO:0000313" key="6">
    <source>
        <dbReference type="EMBL" id="KUN31572.1"/>
    </source>
</evidence>
<dbReference type="NCBIfam" id="TIGR01490">
    <property type="entry name" value="HAD-SF-IB-hyp1"/>
    <property type="match status" value="1"/>
</dbReference>
<feature type="region of interest" description="Disordered" evidence="5">
    <location>
        <begin position="219"/>
        <end position="239"/>
    </location>
</feature>
<comment type="similarity">
    <text evidence="1">Belongs to the HAD-like hydrolase superfamily. SerB family.</text>
</comment>
<proteinExistence type="inferred from homology"/>
<dbReference type="InterPro" id="IPR050582">
    <property type="entry name" value="HAD-like_SerB"/>
</dbReference>
<evidence type="ECO:0000313" key="7">
    <source>
        <dbReference type="Proteomes" id="UP000053398"/>
    </source>
</evidence>
<dbReference type="GO" id="GO:0046872">
    <property type="term" value="F:metal ion binding"/>
    <property type="evidence" value="ECO:0007669"/>
    <property type="project" value="UniProtKB-KW"/>
</dbReference>
<name>A0A124HPA6_STRCK</name>
<evidence type="ECO:0000256" key="1">
    <source>
        <dbReference type="ARBA" id="ARBA00009184"/>
    </source>
</evidence>
<keyword evidence="3" id="KW-0378">Hydrolase</keyword>
<evidence type="ECO:0000256" key="4">
    <source>
        <dbReference type="ARBA" id="ARBA00022842"/>
    </source>
</evidence>
<dbReference type="InterPro" id="IPR023214">
    <property type="entry name" value="HAD_sf"/>
</dbReference>
<dbReference type="NCBIfam" id="TIGR01488">
    <property type="entry name" value="HAD-SF-IB"/>
    <property type="match status" value="1"/>
</dbReference>
<dbReference type="InterPro" id="IPR036412">
    <property type="entry name" value="HAD-like_sf"/>
</dbReference>
<dbReference type="Gene3D" id="3.40.50.1000">
    <property type="entry name" value="HAD superfamily/HAD-like"/>
    <property type="match status" value="1"/>
</dbReference>
<dbReference type="SUPFAM" id="SSF56784">
    <property type="entry name" value="HAD-like"/>
    <property type="match status" value="1"/>
</dbReference>
<dbReference type="Pfam" id="PF12710">
    <property type="entry name" value="HAD"/>
    <property type="match status" value="1"/>
</dbReference>
<gene>
    <name evidence="6" type="ORF">AQJ11_05090</name>
</gene>
<keyword evidence="2" id="KW-0479">Metal-binding</keyword>
<dbReference type="Gene3D" id="1.20.1440.100">
    <property type="entry name" value="SG protein - dephosphorylation function"/>
    <property type="match status" value="1"/>
</dbReference>
<evidence type="ECO:0000256" key="2">
    <source>
        <dbReference type="ARBA" id="ARBA00022723"/>
    </source>
</evidence>
<dbReference type="RefSeq" id="WP_059262022.1">
    <property type="nucleotide sequence ID" value="NZ_KQ948352.1"/>
</dbReference>
<dbReference type="PANTHER" id="PTHR43344">
    <property type="entry name" value="PHOSPHOSERINE PHOSPHATASE"/>
    <property type="match status" value="1"/>
</dbReference>
<keyword evidence="4" id="KW-0460">Magnesium</keyword>